<dbReference type="PANTHER" id="PTHR47925:SF84">
    <property type="entry name" value="PENTATRICOPEPTIDE REPEAT-CONTAINING PROTEIN"/>
    <property type="match status" value="1"/>
</dbReference>
<gene>
    <name evidence="1" type="ORF">SELMODRAFT_429587</name>
</gene>
<keyword evidence="2" id="KW-1185">Reference proteome</keyword>
<dbReference type="eggNOG" id="KOG4197">
    <property type="taxonomic scope" value="Eukaryota"/>
</dbReference>
<evidence type="ECO:0000313" key="1">
    <source>
        <dbReference type="EMBL" id="EFJ07671.1"/>
    </source>
</evidence>
<dbReference type="InterPro" id="IPR036237">
    <property type="entry name" value="Xyl_isomerase-like_sf"/>
</dbReference>
<sequence>MAMLHAPTPACFASVLAACVHRGALELATSYFAAMVRDHGVTPGRQHYGCMVDLMGRAGRVDDARHIVAAMPCHVDALDWRCLLGACRWSGTEGDRCGTDVAGLAMGLDPGDAAAYDLCLRDFLSGKDTDRWILWKPQKRREGTDVEDLFISHIADMDAMARELHNAAKILEEGTLPSIVKERYASFDSAFVEIPLKDESTFSLVIVTVSQQFSHHQFAQLLVYQFPERLNKSYASVASVSPSSMRPPFKLEVTRFFPSGQFTVHLKHIFGVGCNITSLSKASFIMDNTKV</sequence>
<dbReference type="Proteomes" id="UP000001514">
    <property type="component" value="Unassembled WGS sequence"/>
</dbReference>
<organism evidence="2">
    <name type="scientific">Selaginella moellendorffii</name>
    <name type="common">Spikemoss</name>
    <dbReference type="NCBI Taxonomy" id="88036"/>
    <lineage>
        <taxon>Eukaryota</taxon>
        <taxon>Viridiplantae</taxon>
        <taxon>Streptophyta</taxon>
        <taxon>Embryophyta</taxon>
        <taxon>Tracheophyta</taxon>
        <taxon>Lycopodiopsida</taxon>
        <taxon>Selaginellales</taxon>
        <taxon>Selaginellaceae</taxon>
        <taxon>Selaginella</taxon>
    </lineage>
</organism>
<dbReference type="SUPFAM" id="SSF51658">
    <property type="entry name" value="Xylose isomerase-like"/>
    <property type="match status" value="1"/>
</dbReference>
<dbReference type="HOGENOM" id="CLU_957791_0_0_1"/>
<dbReference type="InParanoid" id="D8T6N6"/>
<dbReference type="Gene3D" id="1.25.40.10">
    <property type="entry name" value="Tetratricopeptide repeat domain"/>
    <property type="match status" value="1"/>
</dbReference>
<dbReference type="KEGG" id="smo:SELMODRAFT_429587"/>
<dbReference type="EMBL" id="GL377682">
    <property type="protein sequence ID" value="EFJ07671.1"/>
    <property type="molecule type" value="Genomic_DNA"/>
</dbReference>
<accession>D8T6N6</accession>
<dbReference type="Gramene" id="EFJ07671">
    <property type="protein sequence ID" value="EFJ07671"/>
    <property type="gene ID" value="SELMODRAFT_429587"/>
</dbReference>
<dbReference type="AlphaFoldDB" id="D8T6N6"/>
<dbReference type="PANTHER" id="PTHR47925">
    <property type="entry name" value="OS01G0913400 PROTEIN-RELATED"/>
    <property type="match status" value="1"/>
</dbReference>
<proteinExistence type="predicted"/>
<dbReference type="InterPro" id="IPR011990">
    <property type="entry name" value="TPR-like_helical_dom_sf"/>
</dbReference>
<dbReference type="Gene3D" id="3.20.20.150">
    <property type="entry name" value="Divalent-metal-dependent TIM barrel enzymes"/>
    <property type="match status" value="1"/>
</dbReference>
<protein>
    <submittedName>
        <fullName evidence="1">Uncharacterized protein</fullName>
    </submittedName>
</protein>
<evidence type="ECO:0000313" key="2">
    <source>
        <dbReference type="Proteomes" id="UP000001514"/>
    </source>
</evidence>
<name>D8T6N6_SELML</name>
<reference evidence="1 2" key="1">
    <citation type="journal article" date="2011" name="Science">
        <title>The Selaginella genome identifies genetic changes associated with the evolution of vascular plants.</title>
        <authorList>
            <person name="Banks J.A."/>
            <person name="Nishiyama T."/>
            <person name="Hasebe M."/>
            <person name="Bowman J.L."/>
            <person name="Gribskov M."/>
            <person name="dePamphilis C."/>
            <person name="Albert V.A."/>
            <person name="Aono N."/>
            <person name="Aoyama T."/>
            <person name="Ambrose B.A."/>
            <person name="Ashton N.W."/>
            <person name="Axtell M.J."/>
            <person name="Barker E."/>
            <person name="Barker M.S."/>
            <person name="Bennetzen J.L."/>
            <person name="Bonawitz N.D."/>
            <person name="Chapple C."/>
            <person name="Cheng C."/>
            <person name="Correa L.G."/>
            <person name="Dacre M."/>
            <person name="DeBarry J."/>
            <person name="Dreyer I."/>
            <person name="Elias M."/>
            <person name="Engstrom E.M."/>
            <person name="Estelle M."/>
            <person name="Feng L."/>
            <person name="Finet C."/>
            <person name="Floyd S.K."/>
            <person name="Frommer W.B."/>
            <person name="Fujita T."/>
            <person name="Gramzow L."/>
            <person name="Gutensohn M."/>
            <person name="Harholt J."/>
            <person name="Hattori M."/>
            <person name="Heyl A."/>
            <person name="Hirai T."/>
            <person name="Hiwatashi Y."/>
            <person name="Ishikawa M."/>
            <person name="Iwata M."/>
            <person name="Karol K.G."/>
            <person name="Koehler B."/>
            <person name="Kolukisaoglu U."/>
            <person name="Kubo M."/>
            <person name="Kurata T."/>
            <person name="Lalonde S."/>
            <person name="Li K."/>
            <person name="Li Y."/>
            <person name="Litt A."/>
            <person name="Lyons E."/>
            <person name="Manning G."/>
            <person name="Maruyama T."/>
            <person name="Michael T.P."/>
            <person name="Mikami K."/>
            <person name="Miyazaki S."/>
            <person name="Morinaga S."/>
            <person name="Murata T."/>
            <person name="Mueller-Roeber B."/>
            <person name="Nelson D.R."/>
            <person name="Obara M."/>
            <person name="Oguri Y."/>
            <person name="Olmstead R.G."/>
            <person name="Onodera N."/>
            <person name="Petersen B.L."/>
            <person name="Pils B."/>
            <person name="Prigge M."/>
            <person name="Rensing S.A."/>
            <person name="Riano-Pachon D.M."/>
            <person name="Roberts A.W."/>
            <person name="Sato Y."/>
            <person name="Scheller H.V."/>
            <person name="Schulz B."/>
            <person name="Schulz C."/>
            <person name="Shakirov E.V."/>
            <person name="Shibagaki N."/>
            <person name="Shinohara N."/>
            <person name="Shippen D.E."/>
            <person name="Soerensen I."/>
            <person name="Sotooka R."/>
            <person name="Sugimoto N."/>
            <person name="Sugita M."/>
            <person name="Sumikawa N."/>
            <person name="Tanurdzic M."/>
            <person name="Theissen G."/>
            <person name="Ulvskov P."/>
            <person name="Wakazuki S."/>
            <person name="Weng J.K."/>
            <person name="Willats W.W."/>
            <person name="Wipf D."/>
            <person name="Wolf P.G."/>
            <person name="Yang L."/>
            <person name="Zimmer A.D."/>
            <person name="Zhu Q."/>
            <person name="Mitros T."/>
            <person name="Hellsten U."/>
            <person name="Loque D."/>
            <person name="Otillar R."/>
            <person name="Salamov A."/>
            <person name="Schmutz J."/>
            <person name="Shapiro H."/>
            <person name="Lindquist E."/>
            <person name="Lucas S."/>
            <person name="Rokhsar D."/>
            <person name="Grigoriev I.V."/>
        </authorList>
    </citation>
    <scope>NUCLEOTIDE SEQUENCE [LARGE SCALE GENOMIC DNA]</scope>
</reference>